<evidence type="ECO:0000256" key="1">
    <source>
        <dbReference type="SAM" id="MobiDB-lite"/>
    </source>
</evidence>
<proteinExistence type="predicted"/>
<evidence type="ECO:0000313" key="2">
    <source>
        <dbReference type="EMBL" id="GIY55986.1"/>
    </source>
</evidence>
<feature type="compositionally biased region" description="Basic and acidic residues" evidence="1">
    <location>
        <begin position="104"/>
        <end position="114"/>
    </location>
</feature>
<keyword evidence="3" id="KW-1185">Reference proteome</keyword>
<organism evidence="2 3">
    <name type="scientific">Caerostris darwini</name>
    <dbReference type="NCBI Taxonomy" id="1538125"/>
    <lineage>
        <taxon>Eukaryota</taxon>
        <taxon>Metazoa</taxon>
        <taxon>Ecdysozoa</taxon>
        <taxon>Arthropoda</taxon>
        <taxon>Chelicerata</taxon>
        <taxon>Arachnida</taxon>
        <taxon>Araneae</taxon>
        <taxon>Araneomorphae</taxon>
        <taxon>Entelegynae</taxon>
        <taxon>Araneoidea</taxon>
        <taxon>Araneidae</taxon>
        <taxon>Caerostris</taxon>
    </lineage>
</organism>
<protein>
    <submittedName>
        <fullName evidence="2">Uncharacterized protein</fullName>
    </submittedName>
</protein>
<accession>A0AAV4UE09</accession>
<reference evidence="2 3" key="1">
    <citation type="submission" date="2021-06" db="EMBL/GenBank/DDBJ databases">
        <title>Caerostris darwini draft genome.</title>
        <authorList>
            <person name="Kono N."/>
            <person name="Arakawa K."/>
        </authorList>
    </citation>
    <scope>NUCLEOTIDE SEQUENCE [LARGE SCALE GENOMIC DNA]</scope>
</reference>
<sequence length="114" mass="13236">MTENDITKAKEEKYLTGCEIEIQERKPGAPTTPDVPDSNQEQDGDKERLTHVYLVDDGVVYKEAFHRRNNFRELEQRIMEQRRAEAEREAAAEEESDINSNDVGLKDNMHDNQD</sequence>
<feature type="region of interest" description="Disordered" evidence="1">
    <location>
        <begin position="17"/>
        <end position="48"/>
    </location>
</feature>
<name>A0AAV4UE09_9ARAC</name>
<dbReference type="Proteomes" id="UP001054837">
    <property type="component" value="Unassembled WGS sequence"/>
</dbReference>
<dbReference type="EMBL" id="BPLQ01011151">
    <property type="protein sequence ID" value="GIY55986.1"/>
    <property type="molecule type" value="Genomic_DNA"/>
</dbReference>
<dbReference type="AlphaFoldDB" id="A0AAV4UE09"/>
<gene>
    <name evidence="2" type="ORF">CDAR_516821</name>
</gene>
<comment type="caution">
    <text evidence="2">The sequence shown here is derived from an EMBL/GenBank/DDBJ whole genome shotgun (WGS) entry which is preliminary data.</text>
</comment>
<feature type="region of interest" description="Disordered" evidence="1">
    <location>
        <begin position="81"/>
        <end position="114"/>
    </location>
</feature>
<feature type="compositionally biased region" description="Basic and acidic residues" evidence="1">
    <location>
        <begin position="81"/>
        <end position="91"/>
    </location>
</feature>
<evidence type="ECO:0000313" key="3">
    <source>
        <dbReference type="Proteomes" id="UP001054837"/>
    </source>
</evidence>